<protein>
    <submittedName>
        <fullName evidence="3">Uncharacterized protein</fullName>
    </submittedName>
</protein>
<proteinExistence type="predicted"/>
<dbReference type="AlphaFoldDB" id="A0A6C0C3U2"/>
<accession>A0A6C0C3U2</accession>
<sequence>MPIISPKCPKNYKLLKSQCKCKKKTAKTKKKKKEVKKPKQQTKKVDKHLETKKKLAQEIIDLHVSLGLKTGKLTTLTQLVKLNVTDLRKDVKKYKKMVRTKVRNVKKAVKQQEKRETKKKKVIKKKETKKNIKRKKVKKRKTIKQIREECKKNGLVFDTHTRKCREKKQRKLKKEKRLNK</sequence>
<feature type="compositionally biased region" description="Basic residues" evidence="2">
    <location>
        <begin position="162"/>
        <end position="180"/>
    </location>
</feature>
<feature type="region of interest" description="Disordered" evidence="2">
    <location>
        <begin position="161"/>
        <end position="180"/>
    </location>
</feature>
<feature type="compositionally biased region" description="Basic residues" evidence="2">
    <location>
        <begin position="23"/>
        <end position="42"/>
    </location>
</feature>
<feature type="region of interest" description="Disordered" evidence="2">
    <location>
        <begin position="23"/>
        <end position="47"/>
    </location>
</feature>
<evidence type="ECO:0000313" key="3">
    <source>
        <dbReference type="EMBL" id="QHS98429.1"/>
    </source>
</evidence>
<organism evidence="3">
    <name type="scientific">viral metagenome</name>
    <dbReference type="NCBI Taxonomy" id="1070528"/>
    <lineage>
        <taxon>unclassified sequences</taxon>
        <taxon>metagenomes</taxon>
        <taxon>organismal metagenomes</taxon>
    </lineage>
</organism>
<keyword evidence="1" id="KW-0175">Coiled coil</keyword>
<evidence type="ECO:0000256" key="2">
    <source>
        <dbReference type="SAM" id="MobiDB-lite"/>
    </source>
</evidence>
<feature type="coiled-coil region" evidence="1">
    <location>
        <begin position="95"/>
        <end position="149"/>
    </location>
</feature>
<reference evidence="3" key="1">
    <citation type="journal article" date="2020" name="Nature">
        <title>Giant virus diversity and host interactions through global metagenomics.</title>
        <authorList>
            <person name="Schulz F."/>
            <person name="Roux S."/>
            <person name="Paez-Espino D."/>
            <person name="Jungbluth S."/>
            <person name="Walsh D.A."/>
            <person name="Denef V.J."/>
            <person name="McMahon K.D."/>
            <person name="Konstantinidis K.T."/>
            <person name="Eloe-Fadrosh E.A."/>
            <person name="Kyrpides N.C."/>
            <person name="Woyke T."/>
        </authorList>
    </citation>
    <scope>NUCLEOTIDE SEQUENCE</scope>
    <source>
        <strain evidence="3">GVMAG-M-3300020185-18</strain>
    </source>
</reference>
<name>A0A6C0C3U2_9ZZZZ</name>
<evidence type="ECO:0000256" key="1">
    <source>
        <dbReference type="SAM" id="Coils"/>
    </source>
</evidence>
<dbReference type="EMBL" id="MN739316">
    <property type="protein sequence ID" value="QHS98429.1"/>
    <property type="molecule type" value="Genomic_DNA"/>
</dbReference>